<dbReference type="Proteomes" id="UP000007879">
    <property type="component" value="Unassembled WGS sequence"/>
</dbReference>
<keyword evidence="7" id="KW-0539">Nucleus</keyword>
<accession>A0A1X7V150</accession>
<reference evidence="12" key="2">
    <citation type="submission" date="2017-05" db="UniProtKB">
        <authorList>
            <consortium name="EnsemblMetazoa"/>
        </authorList>
    </citation>
    <scope>IDENTIFICATION</scope>
</reference>
<dbReference type="InParanoid" id="A0A1X7V150"/>
<keyword evidence="4 9" id="KW-0378">Hydrolase</keyword>
<organism evidence="12">
    <name type="scientific">Amphimedon queenslandica</name>
    <name type="common">Sponge</name>
    <dbReference type="NCBI Taxonomy" id="400682"/>
    <lineage>
        <taxon>Eukaryota</taxon>
        <taxon>Metazoa</taxon>
        <taxon>Porifera</taxon>
        <taxon>Demospongiae</taxon>
        <taxon>Heteroscleromorpha</taxon>
        <taxon>Haplosclerida</taxon>
        <taxon>Niphatidae</taxon>
        <taxon>Amphimedon</taxon>
    </lineage>
</organism>
<dbReference type="EnsemblMetazoa" id="XM_003386003.3">
    <property type="protein sequence ID" value="XP_003386051.1"/>
    <property type="gene ID" value="LOC100640746"/>
</dbReference>
<gene>
    <name evidence="12" type="primary">100640746</name>
</gene>
<dbReference type="InterPro" id="IPR003593">
    <property type="entry name" value="AAA+_ATPase"/>
</dbReference>
<dbReference type="OrthoDB" id="243313at2759"/>
<evidence type="ECO:0000313" key="13">
    <source>
        <dbReference type="Proteomes" id="UP000007879"/>
    </source>
</evidence>
<evidence type="ECO:0000256" key="3">
    <source>
        <dbReference type="ARBA" id="ARBA00022741"/>
    </source>
</evidence>
<evidence type="ECO:0000256" key="8">
    <source>
        <dbReference type="ARBA" id="ARBA00055682"/>
    </source>
</evidence>
<dbReference type="KEGG" id="aqu:100640746"/>
<comment type="function">
    <text evidence="8 9">Small GTPase required for proper nuclear import of RNA polymerase II (RNAPII). May act at an RNAP assembly step prior to nuclear import.</text>
</comment>
<sequence>MAECMAGLEGPSPSEGASSTNKPTCIIVLGMAGSGKTTFVQRITSFLGEQKRPPYLVNLDPAVQVVPYPVNIDIRDTVNYKSIMSQYGLGPNGAIVTSLNLFTTRMDQVISFVDKQPPEIKYVIFDTPGQIEVFTWSASGSIIAESLASLFPTVIVYVIDTVRCVSPVTFMSNMLYACSILYKFQLPFIIVLNKTDIVDHKFAQEWMKDFEAFDKALDDDDSYSSNLTRSMSLVLDKFYENLTSVGVSSILGTGVDEFFKAVDSAREEFLVEYLKDVEALKKKRLDMELKRQEIELEKLRLEKKEKKDKKGKATQETTQSDSSKKEEETENQMS</sequence>
<dbReference type="GO" id="GO:0005737">
    <property type="term" value="C:cytoplasm"/>
    <property type="evidence" value="ECO:0007669"/>
    <property type="project" value="UniProtKB-SubCell"/>
</dbReference>
<dbReference type="InterPro" id="IPR030230">
    <property type="entry name" value="Gpn1/Npa3/XAB1"/>
</dbReference>
<evidence type="ECO:0000256" key="10">
    <source>
        <dbReference type="SAM" id="MobiDB-lite"/>
    </source>
</evidence>
<evidence type="ECO:0000313" key="12">
    <source>
        <dbReference type="EnsemblMetazoa" id="Aqu2.1.33738_001"/>
    </source>
</evidence>
<protein>
    <recommendedName>
        <fullName evidence="9">GPN-loop GTPase</fullName>
        <ecNumber evidence="9">3.6.5.-</ecNumber>
    </recommendedName>
</protein>
<keyword evidence="3 9" id="KW-0547">Nucleotide-binding</keyword>
<proteinExistence type="inferred from homology"/>
<dbReference type="PANTHER" id="PTHR21231">
    <property type="entry name" value="XPA-BINDING PROTEIN 1-RELATED"/>
    <property type="match status" value="1"/>
</dbReference>
<comment type="similarity">
    <text evidence="1 9">Belongs to the GPN-loop GTPase family.</text>
</comment>
<dbReference type="Gene3D" id="3.40.50.300">
    <property type="entry name" value="P-loop containing nucleotide triphosphate hydrolases"/>
    <property type="match status" value="1"/>
</dbReference>
<comment type="subunit">
    <text evidence="9">Binds to RNA polymerase II.</text>
</comment>
<dbReference type="GO" id="GO:0005525">
    <property type="term" value="F:GTP binding"/>
    <property type="evidence" value="ECO:0007669"/>
    <property type="project" value="UniProtKB-KW"/>
</dbReference>
<dbReference type="SMART" id="SM00382">
    <property type="entry name" value="AAA"/>
    <property type="match status" value="1"/>
</dbReference>
<feature type="domain" description="AAA+ ATPase" evidence="11">
    <location>
        <begin position="22"/>
        <end position="169"/>
    </location>
</feature>
<keyword evidence="13" id="KW-1185">Reference proteome</keyword>
<dbReference type="eggNOG" id="KOG1532">
    <property type="taxonomic scope" value="Eukaryota"/>
</dbReference>
<reference evidence="13" key="1">
    <citation type="journal article" date="2010" name="Nature">
        <title>The Amphimedon queenslandica genome and the evolution of animal complexity.</title>
        <authorList>
            <person name="Srivastava M."/>
            <person name="Simakov O."/>
            <person name="Chapman J."/>
            <person name="Fahey B."/>
            <person name="Gauthier M.E."/>
            <person name="Mitros T."/>
            <person name="Richards G.S."/>
            <person name="Conaco C."/>
            <person name="Dacre M."/>
            <person name="Hellsten U."/>
            <person name="Larroux C."/>
            <person name="Putnam N.H."/>
            <person name="Stanke M."/>
            <person name="Adamska M."/>
            <person name="Darling A."/>
            <person name="Degnan S.M."/>
            <person name="Oakley T.H."/>
            <person name="Plachetzki D.C."/>
            <person name="Zhai Y."/>
            <person name="Adamski M."/>
            <person name="Calcino A."/>
            <person name="Cummins S.F."/>
            <person name="Goodstein D.M."/>
            <person name="Harris C."/>
            <person name="Jackson D.J."/>
            <person name="Leys S.P."/>
            <person name="Shu S."/>
            <person name="Woodcroft B.J."/>
            <person name="Vervoort M."/>
            <person name="Kosik K.S."/>
            <person name="Manning G."/>
            <person name="Degnan B.M."/>
            <person name="Rokhsar D.S."/>
        </authorList>
    </citation>
    <scope>NUCLEOTIDE SEQUENCE [LARGE SCALE GENOMIC DNA]</scope>
</reference>
<evidence type="ECO:0000256" key="7">
    <source>
        <dbReference type="ARBA" id="ARBA00023242"/>
    </source>
</evidence>
<evidence type="ECO:0000256" key="6">
    <source>
        <dbReference type="ARBA" id="ARBA00023134"/>
    </source>
</evidence>
<dbReference type="STRING" id="400682.A0A1X7V150"/>
<dbReference type="EC" id="3.6.5.-" evidence="9"/>
<dbReference type="InterPro" id="IPR027417">
    <property type="entry name" value="P-loop_NTPase"/>
</dbReference>
<evidence type="ECO:0000256" key="5">
    <source>
        <dbReference type="ARBA" id="ARBA00023054"/>
    </source>
</evidence>
<dbReference type="SUPFAM" id="SSF52540">
    <property type="entry name" value="P-loop containing nucleoside triphosphate hydrolases"/>
    <property type="match status" value="1"/>
</dbReference>
<dbReference type="EnsemblMetazoa" id="Aqu2.1.33738_001">
    <property type="protein sequence ID" value="Aqu2.1.33738_001"/>
    <property type="gene ID" value="Aqu2.1.33738"/>
</dbReference>
<keyword evidence="6 9" id="KW-0342">GTP-binding</keyword>
<dbReference type="FunFam" id="3.40.50.300:FF:000888">
    <property type="entry name" value="GPN-loop GTPase 1"/>
    <property type="match status" value="1"/>
</dbReference>
<dbReference type="GO" id="GO:0003924">
    <property type="term" value="F:GTPase activity"/>
    <property type="evidence" value="ECO:0007669"/>
    <property type="project" value="InterPro"/>
</dbReference>
<name>A0A1X7V150_AMPQE</name>
<keyword evidence="5" id="KW-0175">Coiled coil</keyword>
<dbReference type="PANTHER" id="PTHR21231:SF8">
    <property type="entry name" value="GPN-LOOP GTPASE 1"/>
    <property type="match status" value="1"/>
</dbReference>
<evidence type="ECO:0000256" key="2">
    <source>
        <dbReference type="ARBA" id="ARBA00022490"/>
    </source>
</evidence>
<dbReference type="GO" id="GO:0005634">
    <property type="term" value="C:nucleus"/>
    <property type="evidence" value="ECO:0007669"/>
    <property type="project" value="UniProtKB-SubCell"/>
</dbReference>
<evidence type="ECO:0000256" key="9">
    <source>
        <dbReference type="RuleBase" id="RU365059"/>
    </source>
</evidence>
<dbReference type="AlphaFoldDB" id="A0A1X7V150"/>
<dbReference type="Pfam" id="PF03029">
    <property type="entry name" value="ATP_bind_1"/>
    <property type="match status" value="1"/>
</dbReference>
<feature type="region of interest" description="Disordered" evidence="10">
    <location>
        <begin position="304"/>
        <end position="334"/>
    </location>
</feature>
<evidence type="ECO:0000256" key="1">
    <source>
        <dbReference type="ARBA" id="ARBA00005290"/>
    </source>
</evidence>
<keyword evidence="2 9" id="KW-0963">Cytoplasm</keyword>
<comment type="subcellular location">
    <subcellularLocation>
        <location evidence="9">Cytoplasm</location>
    </subcellularLocation>
    <subcellularLocation>
        <location evidence="9">Nucleus</location>
    </subcellularLocation>
</comment>
<evidence type="ECO:0000259" key="11">
    <source>
        <dbReference type="SMART" id="SM00382"/>
    </source>
</evidence>
<dbReference type="InterPro" id="IPR004130">
    <property type="entry name" value="Gpn"/>
</dbReference>
<evidence type="ECO:0000256" key="4">
    <source>
        <dbReference type="ARBA" id="ARBA00022801"/>
    </source>
</evidence>
<dbReference type="CDD" id="cd17870">
    <property type="entry name" value="GPN1"/>
    <property type="match status" value="1"/>
</dbReference>
<dbReference type="OMA" id="HEVCLEW"/>